<dbReference type="Proteomes" id="UP001153954">
    <property type="component" value="Unassembled WGS sequence"/>
</dbReference>
<dbReference type="EMBL" id="CAKOGL010000008">
    <property type="protein sequence ID" value="CAH2089623.1"/>
    <property type="molecule type" value="Genomic_DNA"/>
</dbReference>
<dbReference type="AlphaFoldDB" id="A0AAU9TRI7"/>
<protein>
    <recommendedName>
        <fullName evidence="1">FP protein C-terminal domain-containing protein</fullName>
    </recommendedName>
</protein>
<dbReference type="InterPro" id="IPR057251">
    <property type="entry name" value="FP_C"/>
</dbReference>
<reference evidence="2" key="1">
    <citation type="submission" date="2022-03" db="EMBL/GenBank/DDBJ databases">
        <authorList>
            <person name="Tunstrom K."/>
        </authorList>
    </citation>
    <scope>NUCLEOTIDE SEQUENCE</scope>
</reference>
<name>A0AAU9TRI7_EUPED</name>
<accession>A0AAU9TRI7</accession>
<feature type="domain" description="FP protein C-terminal" evidence="1">
    <location>
        <begin position="161"/>
        <end position="212"/>
    </location>
</feature>
<evidence type="ECO:0000259" key="1">
    <source>
        <dbReference type="Pfam" id="PF25298"/>
    </source>
</evidence>
<evidence type="ECO:0000313" key="2">
    <source>
        <dbReference type="EMBL" id="CAH2089623.1"/>
    </source>
</evidence>
<keyword evidence="3" id="KW-1185">Reference proteome</keyword>
<evidence type="ECO:0000313" key="3">
    <source>
        <dbReference type="Proteomes" id="UP001153954"/>
    </source>
</evidence>
<organism evidence="2 3">
    <name type="scientific">Euphydryas editha</name>
    <name type="common">Edith's checkerspot</name>
    <dbReference type="NCBI Taxonomy" id="104508"/>
    <lineage>
        <taxon>Eukaryota</taxon>
        <taxon>Metazoa</taxon>
        <taxon>Ecdysozoa</taxon>
        <taxon>Arthropoda</taxon>
        <taxon>Hexapoda</taxon>
        <taxon>Insecta</taxon>
        <taxon>Pterygota</taxon>
        <taxon>Neoptera</taxon>
        <taxon>Endopterygota</taxon>
        <taxon>Lepidoptera</taxon>
        <taxon>Glossata</taxon>
        <taxon>Ditrysia</taxon>
        <taxon>Papilionoidea</taxon>
        <taxon>Nymphalidae</taxon>
        <taxon>Nymphalinae</taxon>
        <taxon>Euphydryas</taxon>
    </lineage>
</organism>
<proteinExistence type="predicted"/>
<comment type="caution">
    <text evidence="2">The sequence shown here is derived from an EMBL/GenBank/DDBJ whole genome shotgun (WGS) entry which is preliminary data.</text>
</comment>
<gene>
    <name evidence="2" type="ORF">EEDITHA_LOCUS5657</name>
</gene>
<dbReference type="Pfam" id="PF25298">
    <property type="entry name" value="Baculo_FP_2nd"/>
    <property type="match status" value="1"/>
</dbReference>
<sequence>MANNSQILLDIFQEIFAASGNSSDSKVINETRILSALKEQAAKANPENFGSVLIKVVSDVQSKLNLTRKPNGYCHYCDGDFRDVIQAYNGIHGYVSLIENSRFINCNAIAIVVGTSSAMVKSDILRLSKAFNIKTKGKLCAKHLGFLTSEDTPIFICEQLTTKGARLYYLARDLAKSAQYKFCWTAYGKVYVRKTETSQVVCIKSEAQVHQLLIKE</sequence>